<comment type="caution">
    <text evidence="1">The sequence shown here is derived from an EMBL/GenBank/DDBJ whole genome shotgun (WGS) entry which is preliminary data.</text>
</comment>
<dbReference type="EMBL" id="MU393528">
    <property type="protein sequence ID" value="KAI4862327.1"/>
    <property type="molecule type" value="Genomic_DNA"/>
</dbReference>
<proteinExistence type="predicted"/>
<sequence length="114" mass="12520">MAEIVELDSTLGLLILVASPAPPKVFNVDNGGSGTITTADFRILMFMAISLLRPPVRQMWIWRLLFLVESAEAQVQLRGMQGLPTVAMAVAAFFLIPDSPEKAMFLTEQEKPSD</sequence>
<keyword evidence="2" id="KW-1185">Reference proteome</keyword>
<gene>
    <name evidence="1" type="ORF">F4820DRAFT_451072</name>
</gene>
<name>A0ACB9YSF8_9PEZI</name>
<organism evidence="1 2">
    <name type="scientific">Hypoxylon rubiginosum</name>
    <dbReference type="NCBI Taxonomy" id="110542"/>
    <lineage>
        <taxon>Eukaryota</taxon>
        <taxon>Fungi</taxon>
        <taxon>Dikarya</taxon>
        <taxon>Ascomycota</taxon>
        <taxon>Pezizomycotina</taxon>
        <taxon>Sordariomycetes</taxon>
        <taxon>Xylariomycetidae</taxon>
        <taxon>Xylariales</taxon>
        <taxon>Hypoxylaceae</taxon>
        <taxon>Hypoxylon</taxon>
    </lineage>
</organism>
<evidence type="ECO:0000313" key="2">
    <source>
        <dbReference type="Proteomes" id="UP001497700"/>
    </source>
</evidence>
<evidence type="ECO:0000313" key="1">
    <source>
        <dbReference type="EMBL" id="KAI4862327.1"/>
    </source>
</evidence>
<reference evidence="1 2" key="1">
    <citation type="journal article" date="2022" name="New Phytol.">
        <title>Ecological generalism drives hyperdiversity of secondary metabolite gene clusters in xylarialean endophytes.</title>
        <authorList>
            <person name="Franco M.E.E."/>
            <person name="Wisecaver J.H."/>
            <person name="Arnold A.E."/>
            <person name="Ju Y.M."/>
            <person name="Slot J.C."/>
            <person name="Ahrendt S."/>
            <person name="Moore L.P."/>
            <person name="Eastman K.E."/>
            <person name="Scott K."/>
            <person name="Konkel Z."/>
            <person name="Mondo S.J."/>
            <person name="Kuo A."/>
            <person name="Hayes R.D."/>
            <person name="Haridas S."/>
            <person name="Andreopoulos B."/>
            <person name="Riley R."/>
            <person name="LaButti K."/>
            <person name="Pangilinan J."/>
            <person name="Lipzen A."/>
            <person name="Amirebrahimi M."/>
            <person name="Yan J."/>
            <person name="Adam C."/>
            <person name="Keymanesh K."/>
            <person name="Ng V."/>
            <person name="Louie K."/>
            <person name="Northen T."/>
            <person name="Drula E."/>
            <person name="Henrissat B."/>
            <person name="Hsieh H.M."/>
            <person name="Youens-Clark K."/>
            <person name="Lutzoni F."/>
            <person name="Miadlikowska J."/>
            <person name="Eastwood D.C."/>
            <person name="Hamelin R.C."/>
            <person name="Grigoriev I.V."/>
            <person name="U'Ren J.M."/>
        </authorList>
    </citation>
    <scope>NUCLEOTIDE SEQUENCE [LARGE SCALE GENOMIC DNA]</scope>
    <source>
        <strain evidence="1 2">CBS 119005</strain>
    </source>
</reference>
<protein>
    <submittedName>
        <fullName evidence="1">Uncharacterized protein</fullName>
    </submittedName>
</protein>
<accession>A0ACB9YSF8</accession>
<dbReference type="Proteomes" id="UP001497700">
    <property type="component" value="Unassembled WGS sequence"/>
</dbReference>